<dbReference type="GeneID" id="4702975"/>
<feature type="region of interest" description="Disordered" evidence="6">
    <location>
        <begin position="70"/>
        <end position="103"/>
    </location>
</feature>
<dbReference type="GO" id="GO:0006351">
    <property type="term" value="P:DNA-templated transcription"/>
    <property type="evidence" value="ECO:0007669"/>
    <property type="project" value="InterPro"/>
</dbReference>
<keyword evidence="2" id="KW-0805">Transcription regulation</keyword>
<keyword evidence="5" id="KW-0539">Nucleus</keyword>
<keyword evidence="3" id="KW-0238">DNA-binding</keyword>
<dbReference type="AlphaFoldDB" id="A1CLK0"/>
<evidence type="ECO:0000256" key="1">
    <source>
        <dbReference type="ARBA" id="ARBA00022723"/>
    </source>
</evidence>
<dbReference type="OrthoDB" id="3034343at2759"/>
<feature type="region of interest" description="Disordered" evidence="6">
    <location>
        <begin position="1"/>
        <end position="23"/>
    </location>
</feature>
<dbReference type="Gene3D" id="4.10.240.10">
    <property type="entry name" value="Zn(2)-C6 fungal-type DNA-binding domain"/>
    <property type="match status" value="1"/>
</dbReference>
<dbReference type="RefSeq" id="XP_001271450.1">
    <property type="nucleotide sequence ID" value="XM_001271449.1"/>
</dbReference>
<protein>
    <submittedName>
        <fullName evidence="8">Fungal specific transcription factor domain protein</fullName>
    </submittedName>
</protein>
<dbReference type="SUPFAM" id="SSF57701">
    <property type="entry name" value="Zn2/Cys6 DNA-binding domain"/>
    <property type="match status" value="1"/>
</dbReference>
<name>A1CLK0_ASPCL</name>
<keyword evidence="9" id="KW-1185">Reference proteome</keyword>
<dbReference type="CDD" id="cd12148">
    <property type="entry name" value="fungal_TF_MHR"/>
    <property type="match status" value="1"/>
</dbReference>
<dbReference type="GO" id="GO:0005634">
    <property type="term" value="C:nucleus"/>
    <property type="evidence" value="ECO:0007669"/>
    <property type="project" value="TreeGrafter"/>
</dbReference>
<dbReference type="VEuPathDB" id="FungiDB:ACLA_042470"/>
<dbReference type="GO" id="GO:0003677">
    <property type="term" value="F:DNA binding"/>
    <property type="evidence" value="ECO:0007669"/>
    <property type="project" value="UniProtKB-KW"/>
</dbReference>
<dbReference type="SMART" id="SM00066">
    <property type="entry name" value="GAL4"/>
    <property type="match status" value="1"/>
</dbReference>
<evidence type="ECO:0000313" key="9">
    <source>
        <dbReference type="Proteomes" id="UP000006701"/>
    </source>
</evidence>
<evidence type="ECO:0000259" key="7">
    <source>
        <dbReference type="PROSITE" id="PS50048"/>
    </source>
</evidence>
<feature type="compositionally biased region" description="Basic and acidic residues" evidence="6">
    <location>
        <begin position="85"/>
        <end position="101"/>
    </location>
</feature>
<dbReference type="PROSITE" id="PS50048">
    <property type="entry name" value="ZN2_CY6_FUNGAL_2"/>
    <property type="match status" value="1"/>
</dbReference>
<gene>
    <name evidence="8" type="ORF">ACLA_042470</name>
</gene>
<proteinExistence type="predicted"/>
<dbReference type="Proteomes" id="UP000006701">
    <property type="component" value="Unassembled WGS sequence"/>
</dbReference>
<dbReference type="PANTHER" id="PTHR31668:SF4">
    <property type="entry name" value="TRANSCRIPTIONAL ACTIVATOR PROTEIN DAL81"/>
    <property type="match status" value="1"/>
</dbReference>
<dbReference type="InterPro" id="IPR007219">
    <property type="entry name" value="XnlR_reg_dom"/>
</dbReference>
<evidence type="ECO:0000256" key="2">
    <source>
        <dbReference type="ARBA" id="ARBA00023015"/>
    </source>
</evidence>
<feature type="domain" description="Zn(2)-C6 fungal-type" evidence="7">
    <location>
        <begin position="32"/>
        <end position="63"/>
    </location>
</feature>
<evidence type="ECO:0000256" key="4">
    <source>
        <dbReference type="ARBA" id="ARBA00023163"/>
    </source>
</evidence>
<dbReference type="PROSITE" id="PS00463">
    <property type="entry name" value="ZN2_CY6_FUNGAL_1"/>
    <property type="match status" value="1"/>
</dbReference>
<dbReference type="InterPro" id="IPR036864">
    <property type="entry name" value="Zn2-C6_fun-type_DNA-bd_sf"/>
</dbReference>
<evidence type="ECO:0000256" key="6">
    <source>
        <dbReference type="SAM" id="MobiDB-lite"/>
    </source>
</evidence>
<reference evidence="8 9" key="1">
    <citation type="journal article" date="2008" name="PLoS Genet.">
        <title>Genomic islands in the pathogenic filamentous fungus Aspergillus fumigatus.</title>
        <authorList>
            <person name="Fedorova N.D."/>
            <person name="Khaldi N."/>
            <person name="Joardar V.S."/>
            <person name="Maiti R."/>
            <person name="Amedeo P."/>
            <person name="Anderson M.J."/>
            <person name="Crabtree J."/>
            <person name="Silva J.C."/>
            <person name="Badger J.H."/>
            <person name="Albarraq A."/>
            <person name="Angiuoli S."/>
            <person name="Bussey H."/>
            <person name="Bowyer P."/>
            <person name="Cotty P.J."/>
            <person name="Dyer P.S."/>
            <person name="Egan A."/>
            <person name="Galens K."/>
            <person name="Fraser-Liggett C.M."/>
            <person name="Haas B.J."/>
            <person name="Inman J.M."/>
            <person name="Kent R."/>
            <person name="Lemieux S."/>
            <person name="Malavazi I."/>
            <person name="Orvis J."/>
            <person name="Roemer T."/>
            <person name="Ronning C.M."/>
            <person name="Sundaram J.P."/>
            <person name="Sutton G."/>
            <person name="Turner G."/>
            <person name="Venter J.C."/>
            <person name="White O.R."/>
            <person name="Whitty B.R."/>
            <person name="Youngman P."/>
            <person name="Wolfe K.H."/>
            <person name="Goldman G.H."/>
            <person name="Wortman J.R."/>
            <person name="Jiang B."/>
            <person name="Denning D.W."/>
            <person name="Nierman W.C."/>
        </authorList>
    </citation>
    <scope>NUCLEOTIDE SEQUENCE [LARGE SCALE GENOMIC DNA]</scope>
    <source>
        <strain evidence="9">ATCC 1007 / CBS 513.65 / DSM 816 / NCTC 3887 / NRRL 1</strain>
    </source>
</reference>
<dbReference type="InterPro" id="IPR001138">
    <property type="entry name" value="Zn2Cys6_DnaBD"/>
</dbReference>
<dbReference type="GO" id="GO:0001080">
    <property type="term" value="P:nitrogen catabolite activation of transcription from RNA polymerase II promoter"/>
    <property type="evidence" value="ECO:0007669"/>
    <property type="project" value="TreeGrafter"/>
</dbReference>
<dbReference type="HOGENOM" id="CLU_006632_3_0_1"/>
<dbReference type="eggNOG" id="ENOG502SJFF">
    <property type="taxonomic scope" value="Eukaryota"/>
</dbReference>
<dbReference type="SMART" id="SM00906">
    <property type="entry name" value="Fungal_trans"/>
    <property type="match status" value="1"/>
</dbReference>
<dbReference type="Pfam" id="PF04082">
    <property type="entry name" value="Fungal_trans"/>
    <property type="match status" value="1"/>
</dbReference>
<evidence type="ECO:0000256" key="3">
    <source>
        <dbReference type="ARBA" id="ARBA00023125"/>
    </source>
</evidence>
<dbReference type="CDD" id="cd00067">
    <property type="entry name" value="GAL4"/>
    <property type="match status" value="1"/>
</dbReference>
<dbReference type="GO" id="GO:0008270">
    <property type="term" value="F:zinc ion binding"/>
    <property type="evidence" value="ECO:0007669"/>
    <property type="project" value="InterPro"/>
</dbReference>
<dbReference type="KEGG" id="act:ACLA_042470"/>
<dbReference type="GO" id="GO:0000981">
    <property type="term" value="F:DNA-binding transcription factor activity, RNA polymerase II-specific"/>
    <property type="evidence" value="ECO:0007669"/>
    <property type="project" value="InterPro"/>
</dbReference>
<dbReference type="PANTHER" id="PTHR31668">
    <property type="entry name" value="GLUCOSE TRANSPORT TRANSCRIPTION REGULATOR RGT1-RELATED-RELATED"/>
    <property type="match status" value="1"/>
</dbReference>
<organism evidence="8 9">
    <name type="scientific">Aspergillus clavatus (strain ATCC 1007 / CBS 513.65 / DSM 816 / NCTC 3887 / NRRL 1 / QM 1276 / 107)</name>
    <dbReference type="NCBI Taxonomy" id="344612"/>
    <lineage>
        <taxon>Eukaryota</taxon>
        <taxon>Fungi</taxon>
        <taxon>Dikarya</taxon>
        <taxon>Ascomycota</taxon>
        <taxon>Pezizomycotina</taxon>
        <taxon>Eurotiomycetes</taxon>
        <taxon>Eurotiomycetidae</taxon>
        <taxon>Eurotiales</taxon>
        <taxon>Aspergillaceae</taxon>
        <taxon>Aspergillus</taxon>
        <taxon>Aspergillus subgen. Fumigati</taxon>
    </lineage>
</organism>
<dbReference type="EMBL" id="DS027056">
    <property type="protein sequence ID" value="EAW10024.1"/>
    <property type="molecule type" value="Genomic_DNA"/>
</dbReference>
<keyword evidence="4" id="KW-0804">Transcription</keyword>
<keyword evidence="1" id="KW-0479">Metal-binding</keyword>
<evidence type="ECO:0000313" key="8">
    <source>
        <dbReference type="EMBL" id="EAW10024.1"/>
    </source>
</evidence>
<sequence length="465" mass="52134">MTLQPKEPPRIAPKPRSVVSAGRRYMSKAQRACDFCRSRKSACQIDTAPPCRQCKAHAQLCEFTDRIVRKKRPIPQAKPSTSPTHTHDGRDEQRRPQESPSREVQQCLSFVPLTGSSFSLGSPGFDAHMLDFDLDRGLEEALRSSVDDGQAVMDELMLSLHDSSVANHASLESHQPLVGELCGLTGDMDPYLLRHYQFDEKSRFAFSKLTICSMQDTEVPVQLLLSKTDINADVKAQTRLTSPGDDSIDLSDLVPPEIGQRLIQLFFRFINPLFPILRRSDVPNPSTASTHLLAAIYLITQPFTTFDDYLCIELVYNRPSPHSLFGIAWRALNNALSEPNFASLQAGLILLLQPPANPLLLDSAFKWTLLGMIVSMAQTLGIHLDPSLWNLPDHEIRMRRVLSWMVYAVDKWLAASLGRPSHISRDEWLITELDPADISFDIKNDSYACQFSNLTVILDKVLGNL</sequence>
<accession>A1CLK0</accession>
<dbReference type="OMA" id="RIDSIFW"/>
<dbReference type="InterPro" id="IPR050797">
    <property type="entry name" value="Carb_Metab_Trans_Reg"/>
</dbReference>
<evidence type="ECO:0000256" key="5">
    <source>
        <dbReference type="ARBA" id="ARBA00023242"/>
    </source>
</evidence>